<dbReference type="STRING" id="1450537.A0A395I275"/>
<dbReference type="PANTHER" id="PTHR14207">
    <property type="entry name" value="STEROL ISOMERASE"/>
    <property type="match status" value="1"/>
</dbReference>
<dbReference type="OrthoDB" id="5415655at2759"/>
<protein>
    <submittedName>
        <fullName evidence="9">EBP-domain-containing protein</fullName>
    </submittedName>
</protein>
<dbReference type="PANTHER" id="PTHR14207:SF1">
    <property type="entry name" value="EMOPAMIL-BINDING PROTEIN-LIKE"/>
    <property type="match status" value="1"/>
</dbReference>
<reference evidence="9 10" key="1">
    <citation type="submission" date="2018-02" db="EMBL/GenBank/DDBJ databases">
        <title>The genomes of Aspergillus section Nigri reveals drivers in fungal speciation.</title>
        <authorList>
            <consortium name="DOE Joint Genome Institute"/>
            <person name="Vesth T.C."/>
            <person name="Nybo J."/>
            <person name="Theobald S."/>
            <person name="Brandl J."/>
            <person name="Frisvad J.C."/>
            <person name="Nielsen K.F."/>
            <person name="Lyhne E.K."/>
            <person name="Kogle M.E."/>
            <person name="Kuo A."/>
            <person name="Riley R."/>
            <person name="Clum A."/>
            <person name="Nolan M."/>
            <person name="Lipzen A."/>
            <person name="Salamov A."/>
            <person name="Henrissat B."/>
            <person name="Wiebenga A."/>
            <person name="De vries R.P."/>
            <person name="Grigoriev I.V."/>
            <person name="Mortensen U.H."/>
            <person name="Andersen M.R."/>
            <person name="Baker S.E."/>
        </authorList>
    </citation>
    <scope>NUCLEOTIDE SEQUENCE [LARGE SCALE GENOMIC DNA]</scope>
    <source>
        <strain evidence="9 10">CBS 101889</strain>
    </source>
</reference>
<evidence type="ECO:0000256" key="2">
    <source>
        <dbReference type="ARBA" id="ARBA00008337"/>
    </source>
</evidence>
<comment type="subcellular location">
    <subcellularLocation>
        <location evidence="1">Membrane</location>
        <topology evidence="1">Multi-pass membrane protein</topology>
    </subcellularLocation>
</comment>
<keyword evidence="4 6" id="KW-1133">Transmembrane helix</keyword>
<proteinExistence type="inferred from homology"/>
<dbReference type="PROSITE" id="PS51751">
    <property type="entry name" value="EXPERA"/>
    <property type="match status" value="1"/>
</dbReference>
<dbReference type="VEuPathDB" id="FungiDB:BO97DRAFT_404615"/>
<dbReference type="EMBL" id="KZ824277">
    <property type="protein sequence ID" value="RAL13816.1"/>
    <property type="molecule type" value="Genomic_DNA"/>
</dbReference>
<evidence type="ECO:0000256" key="4">
    <source>
        <dbReference type="ARBA" id="ARBA00022989"/>
    </source>
</evidence>
<feature type="transmembrane region" description="Helical" evidence="7">
    <location>
        <begin position="229"/>
        <end position="249"/>
    </location>
</feature>
<feature type="transmembrane region" description="Helical" evidence="7">
    <location>
        <begin position="74"/>
        <end position="97"/>
    </location>
</feature>
<evidence type="ECO:0000256" key="1">
    <source>
        <dbReference type="ARBA" id="ARBA00004141"/>
    </source>
</evidence>
<feature type="transmembrane region" description="Helical" evidence="7">
    <location>
        <begin position="269"/>
        <end position="292"/>
    </location>
</feature>
<organism evidence="9 10">
    <name type="scientific">Aspergillus homomorphus (strain CBS 101889)</name>
    <dbReference type="NCBI Taxonomy" id="1450537"/>
    <lineage>
        <taxon>Eukaryota</taxon>
        <taxon>Fungi</taxon>
        <taxon>Dikarya</taxon>
        <taxon>Ascomycota</taxon>
        <taxon>Pezizomycotina</taxon>
        <taxon>Eurotiomycetes</taxon>
        <taxon>Eurotiomycetidae</taxon>
        <taxon>Eurotiales</taxon>
        <taxon>Aspergillaceae</taxon>
        <taxon>Aspergillus</taxon>
        <taxon>Aspergillus subgen. Circumdati</taxon>
    </lineage>
</organism>
<dbReference type="GO" id="GO:0047750">
    <property type="term" value="F:cholestenol delta-isomerase activity"/>
    <property type="evidence" value="ECO:0007669"/>
    <property type="project" value="InterPro"/>
</dbReference>
<dbReference type="RefSeq" id="XP_025552970.1">
    <property type="nucleotide sequence ID" value="XM_025694995.1"/>
</dbReference>
<dbReference type="Proteomes" id="UP000248961">
    <property type="component" value="Unassembled WGS sequence"/>
</dbReference>
<dbReference type="GeneID" id="37199284"/>
<dbReference type="GO" id="GO:0005783">
    <property type="term" value="C:endoplasmic reticulum"/>
    <property type="evidence" value="ECO:0007669"/>
    <property type="project" value="TreeGrafter"/>
</dbReference>
<sequence length="331" mass="36767">MVFEDWVEASGESVEILATTISSYFTNIGTKLQSHWPGNIPELSLNIDHNAISEAASTNINNLYNQSAIMAQPFVLDLPTILCLAMAFAPMPIAWVLGKRLIPEHHELGRVFFWWHAYDALTHFLIEGSFLYHAFFSTIPISPTNSRFGPVFLNRRDRAHGAMYGAAADPTARLWQEYAKADHRWGGADPNVVSIELLTVLLGGPAAAYICWALYRLSHERLSPTQRGLLAGRVWFVAACLATAELYGGFMTFVPEWLSGSPALNTSHWMYVVVYLTFFNGLWVVVPIWIIWQALREVSRAFVDFYGGKAQGAPELMPGAANAAGASSRKK</sequence>
<keyword evidence="5 6" id="KW-0472">Membrane</keyword>
<comment type="similarity">
    <text evidence="2">Belongs to the EBP family.</text>
</comment>
<evidence type="ECO:0000256" key="3">
    <source>
        <dbReference type="ARBA" id="ARBA00022692"/>
    </source>
</evidence>
<keyword evidence="3 6" id="KW-0812">Transmembrane</keyword>
<evidence type="ECO:0000259" key="8">
    <source>
        <dbReference type="PROSITE" id="PS51751"/>
    </source>
</evidence>
<feature type="domain" description="EXPERA" evidence="8">
    <location>
        <begin position="108"/>
        <end position="291"/>
    </location>
</feature>
<dbReference type="Pfam" id="PF05241">
    <property type="entry name" value="EBP"/>
    <property type="match status" value="1"/>
</dbReference>
<dbReference type="InterPro" id="IPR033118">
    <property type="entry name" value="EXPERA"/>
</dbReference>
<feature type="transmembrane region" description="Helical" evidence="7">
    <location>
        <begin position="197"/>
        <end position="217"/>
    </location>
</feature>
<name>A0A395I275_ASPHC</name>
<evidence type="ECO:0000256" key="7">
    <source>
        <dbReference type="SAM" id="Phobius"/>
    </source>
</evidence>
<dbReference type="GO" id="GO:0016125">
    <property type="term" value="P:sterol metabolic process"/>
    <property type="evidence" value="ECO:0007669"/>
    <property type="project" value="InterPro"/>
</dbReference>
<gene>
    <name evidence="9" type="ORF">BO97DRAFT_404615</name>
</gene>
<evidence type="ECO:0000313" key="10">
    <source>
        <dbReference type="Proteomes" id="UP000248961"/>
    </source>
</evidence>
<accession>A0A395I275</accession>
<dbReference type="InterPro" id="IPR007905">
    <property type="entry name" value="EBP"/>
</dbReference>
<dbReference type="GO" id="GO:0016020">
    <property type="term" value="C:membrane"/>
    <property type="evidence" value="ECO:0007669"/>
    <property type="project" value="UniProtKB-SubCell"/>
</dbReference>
<evidence type="ECO:0000256" key="5">
    <source>
        <dbReference type="ARBA" id="ARBA00023136"/>
    </source>
</evidence>
<dbReference type="AlphaFoldDB" id="A0A395I275"/>
<keyword evidence="10" id="KW-1185">Reference proteome</keyword>
<evidence type="ECO:0000256" key="6">
    <source>
        <dbReference type="PROSITE-ProRule" id="PRU01087"/>
    </source>
</evidence>
<evidence type="ECO:0000313" key="9">
    <source>
        <dbReference type="EMBL" id="RAL13816.1"/>
    </source>
</evidence>